<dbReference type="OrthoDB" id="2574879at2759"/>
<evidence type="ECO:0000313" key="2">
    <source>
        <dbReference type="EMBL" id="KZT54321.1"/>
    </source>
</evidence>
<accession>A0A165E8J1</accession>
<keyword evidence="3" id="KW-1185">Reference proteome</keyword>
<evidence type="ECO:0000313" key="3">
    <source>
        <dbReference type="Proteomes" id="UP000076842"/>
    </source>
</evidence>
<feature type="region of interest" description="Disordered" evidence="1">
    <location>
        <begin position="1"/>
        <end position="24"/>
    </location>
</feature>
<name>A0A165E8J1_9BASI</name>
<dbReference type="InterPro" id="IPR031349">
    <property type="entry name" value="Tfb6"/>
</dbReference>
<dbReference type="PANTHER" id="PTHR37781:SF1">
    <property type="entry name" value="ADR380WP"/>
    <property type="match status" value="1"/>
</dbReference>
<dbReference type="Pfam" id="PF17110">
    <property type="entry name" value="TFB6"/>
    <property type="match status" value="1"/>
</dbReference>
<protein>
    <submittedName>
        <fullName evidence="2">Uncharacterized protein</fullName>
    </submittedName>
</protein>
<dbReference type="Proteomes" id="UP000076842">
    <property type="component" value="Unassembled WGS sequence"/>
</dbReference>
<dbReference type="InParanoid" id="A0A165E8J1"/>
<dbReference type="EMBL" id="KV424016">
    <property type="protein sequence ID" value="KZT54321.1"/>
    <property type="molecule type" value="Genomic_DNA"/>
</dbReference>
<proteinExistence type="predicted"/>
<sequence length="250" mass="27186">MSGGFIPASPSAASSTTLRDGTPVPAPAQHALSIAQERRLIAYLDEHFLTVNKAYKKRHEPSAPLPSLISYINAFRPLLSIILLIPPLDPSASLRTSYLLRLTGEFLDTLPGYGVSPSTASDALEELVSFLNVLDKGWQAVLGSERWDPTSHSGVSMAGAGSGALSKPVSATDKIRLRSLIMGGRERIEEWVRRVVHVEPETQVDVASSFWRTLAALGEIPVPGREEGMEDEDAEDLLEVVMEEDPELEM</sequence>
<reference evidence="2 3" key="1">
    <citation type="journal article" date="2016" name="Mol. Biol. Evol.">
        <title>Comparative Genomics of Early-Diverging Mushroom-Forming Fungi Provides Insights into the Origins of Lignocellulose Decay Capabilities.</title>
        <authorList>
            <person name="Nagy L.G."/>
            <person name="Riley R."/>
            <person name="Tritt A."/>
            <person name="Adam C."/>
            <person name="Daum C."/>
            <person name="Floudas D."/>
            <person name="Sun H."/>
            <person name="Yadav J.S."/>
            <person name="Pangilinan J."/>
            <person name="Larsson K.H."/>
            <person name="Matsuura K."/>
            <person name="Barry K."/>
            <person name="Labutti K."/>
            <person name="Kuo R."/>
            <person name="Ohm R.A."/>
            <person name="Bhattacharya S.S."/>
            <person name="Shirouzu T."/>
            <person name="Yoshinaga Y."/>
            <person name="Martin F.M."/>
            <person name="Grigoriev I.V."/>
            <person name="Hibbett D.S."/>
        </authorList>
    </citation>
    <scope>NUCLEOTIDE SEQUENCE [LARGE SCALE GENOMIC DNA]</scope>
    <source>
        <strain evidence="2 3">HHB12733</strain>
    </source>
</reference>
<gene>
    <name evidence="2" type="ORF">CALCODRAFT_499937</name>
</gene>
<dbReference type="AlphaFoldDB" id="A0A165E8J1"/>
<organism evidence="2 3">
    <name type="scientific">Calocera cornea HHB12733</name>
    <dbReference type="NCBI Taxonomy" id="1353952"/>
    <lineage>
        <taxon>Eukaryota</taxon>
        <taxon>Fungi</taxon>
        <taxon>Dikarya</taxon>
        <taxon>Basidiomycota</taxon>
        <taxon>Agaricomycotina</taxon>
        <taxon>Dacrymycetes</taxon>
        <taxon>Dacrymycetales</taxon>
        <taxon>Dacrymycetaceae</taxon>
        <taxon>Calocera</taxon>
    </lineage>
</organism>
<dbReference type="GO" id="GO:0005675">
    <property type="term" value="C:transcription factor TFIIH holo complex"/>
    <property type="evidence" value="ECO:0007669"/>
    <property type="project" value="TreeGrafter"/>
</dbReference>
<evidence type="ECO:0000256" key="1">
    <source>
        <dbReference type="SAM" id="MobiDB-lite"/>
    </source>
</evidence>
<dbReference type="PANTHER" id="PTHR37781">
    <property type="entry name" value="TFIIH COMPLEX SUBUNIT"/>
    <property type="match status" value="1"/>
</dbReference>